<dbReference type="PIRSF" id="PIRSF006324">
    <property type="entry name" value="LeuE"/>
    <property type="match status" value="1"/>
</dbReference>
<protein>
    <recommendedName>
        <fullName evidence="10">Lysine transporter LysE</fullName>
    </recommendedName>
</protein>
<evidence type="ECO:0000256" key="3">
    <source>
        <dbReference type="ARBA" id="ARBA00022475"/>
    </source>
</evidence>
<dbReference type="GO" id="GO:0042970">
    <property type="term" value="F:homoserine transmembrane transporter activity"/>
    <property type="evidence" value="ECO:0007669"/>
    <property type="project" value="TreeGrafter"/>
</dbReference>
<evidence type="ECO:0000256" key="4">
    <source>
        <dbReference type="ARBA" id="ARBA00022692"/>
    </source>
</evidence>
<feature type="transmembrane region" description="Helical" evidence="7">
    <location>
        <begin position="43"/>
        <end position="68"/>
    </location>
</feature>
<keyword evidence="6 7" id="KW-0472">Membrane</keyword>
<reference evidence="8 9" key="1">
    <citation type="submission" date="2014-01" db="EMBL/GenBank/DDBJ databases">
        <title>Genome sequence determination for a cystic fibrosis isolate, Inquilinus limosus.</title>
        <authorList>
            <person name="Pino M."/>
            <person name="Di Conza J."/>
            <person name="Gutkind G."/>
        </authorList>
    </citation>
    <scope>NUCLEOTIDE SEQUENCE [LARGE SCALE GENOMIC DNA]</scope>
    <source>
        <strain evidence="8 9">MP06</strain>
    </source>
</reference>
<dbReference type="OrthoDB" id="9804822at2"/>
<evidence type="ECO:0000256" key="6">
    <source>
        <dbReference type="ARBA" id="ARBA00023136"/>
    </source>
</evidence>
<gene>
    <name evidence="8" type="ORF">P409_27335</name>
</gene>
<dbReference type="Proteomes" id="UP000029995">
    <property type="component" value="Unassembled WGS sequence"/>
</dbReference>
<feature type="transmembrane region" description="Helical" evidence="7">
    <location>
        <begin position="152"/>
        <end position="175"/>
    </location>
</feature>
<proteinExistence type="inferred from homology"/>
<dbReference type="Pfam" id="PF01810">
    <property type="entry name" value="LysE"/>
    <property type="match status" value="1"/>
</dbReference>
<feature type="transmembrane region" description="Helical" evidence="7">
    <location>
        <begin position="119"/>
        <end position="140"/>
    </location>
</feature>
<keyword evidence="3" id="KW-1003">Cell membrane</keyword>
<name>A0A0A0D2Z8_9PROT</name>
<evidence type="ECO:0008006" key="10">
    <source>
        <dbReference type="Google" id="ProtNLM"/>
    </source>
</evidence>
<dbReference type="PANTHER" id="PTHR30086:SF14">
    <property type="entry name" value="HOMOSERINE_HOMOSERINE LACTONE EFFLUX PROTEIN"/>
    <property type="match status" value="1"/>
</dbReference>
<dbReference type="PANTHER" id="PTHR30086">
    <property type="entry name" value="ARGININE EXPORTER PROTEIN ARGO"/>
    <property type="match status" value="1"/>
</dbReference>
<dbReference type="GO" id="GO:0005886">
    <property type="term" value="C:plasma membrane"/>
    <property type="evidence" value="ECO:0007669"/>
    <property type="project" value="UniProtKB-SubCell"/>
</dbReference>
<dbReference type="AlphaFoldDB" id="A0A0A0D2Z8"/>
<evidence type="ECO:0000313" key="9">
    <source>
        <dbReference type="Proteomes" id="UP000029995"/>
    </source>
</evidence>
<dbReference type="RefSeq" id="WP_034845828.1">
    <property type="nucleotide sequence ID" value="NZ_JANX01000517.1"/>
</dbReference>
<evidence type="ECO:0000256" key="1">
    <source>
        <dbReference type="ARBA" id="ARBA00004651"/>
    </source>
</evidence>
<sequence length="206" mass="21729">MNWHLYGTFLVTALILGVTPGPVNILALSHALALGWVRTVTTVAGATLAIAIQASLAVVGIGSFLALLGQWFDLLRWAGAGYLVYLGIQQWRARGGMAAEVGGEAGAVIPVGARFWKGFLISATNPKTLLFFPAFFPQFIDPALPATPQLSLLAASFTAISFLGILTNAVAAHALRRWLQRPGRARLCNRLFGGALVGMGASMLQG</sequence>
<accession>A0A0A0D2Z8</accession>
<evidence type="ECO:0000256" key="2">
    <source>
        <dbReference type="ARBA" id="ARBA00007928"/>
    </source>
</evidence>
<dbReference type="EMBL" id="JANX01000517">
    <property type="protein sequence ID" value="KGM31412.1"/>
    <property type="molecule type" value="Genomic_DNA"/>
</dbReference>
<dbReference type="InterPro" id="IPR001123">
    <property type="entry name" value="LeuE-type"/>
</dbReference>
<keyword evidence="4 7" id="KW-0812">Transmembrane</keyword>
<comment type="subcellular location">
    <subcellularLocation>
        <location evidence="1">Cell membrane</location>
        <topology evidence="1">Multi-pass membrane protein</topology>
    </subcellularLocation>
</comment>
<comment type="caution">
    <text evidence="8">The sequence shown here is derived from an EMBL/GenBank/DDBJ whole genome shotgun (WGS) entry which is preliminary data.</text>
</comment>
<organism evidence="8 9">
    <name type="scientific">Inquilinus limosus MP06</name>
    <dbReference type="NCBI Taxonomy" id="1398085"/>
    <lineage>
        <taxon>Bacteria</taxon>
        <taxon>Pseudomonadati</taxon>
        <taxon>Pseudomonadota</taxon>
        <taxon>Alphaproteobacteria</taxon>
        <taxon>Rhodospirillales</taxon>
        <taxon>Rhodospirillaceae</taxon>
        <taxon>Inquilinus</taxon>
    </lineage>
</organism>
<comment type="similarity">
    <text evidence="2">Belongs to the Rht family.</text>
</comment>
<keyword evidence="5 7" id="KW-1133">Transmembrane helix</keyword>
<evidence type="ECO:0000256" key="5">
    <source>
        <dbReference type="ARBA" id="ARBA00022989"/>
    </source>
</evidence>
<evidence type="ECO:0000256" key="7">
    <source>
        <dbReference type="SAM" id="Phobius"/>
    </source>
</evidence>
<evidence type="ECO:0000313" key="8">
    <source>
        <dbReference type="EMBL" id="KGM31412.1"/>
    </source>
</evidence>